<dbReference type="NCBIfam" id="TIGR00121">
    <property type="entry name" value="birA_ligase"/>
    <property type="match status" value="1"/>
</dbReference>
<feature type="domain" description="BPL/LPL catalytic" evidence="2">
    <location>
        <begin position="63"/>
        <end position="177"/>
    </location>
</feature>
<dbReference type="InterPro" id="IPR004143">
    <property type="entry name" value="BPL_LPL_catalytic"/>
</dbReference>
<dbReference type="Gene3D" id="3.30.930.10">
    <property type="entry name" value="Bira Bifunctional Protein, Domain 2"/>
    <property type="match status" value="1"/>
</dbReference>
<evidence type="ECO:0000256" key="1">
    <source>
        <dbReference type="ARBA" id="ARBA00022598"/>
    </source>
</evidence>
<evidence type="ECO:0000313" key="3">
    <source>
        <dbReference type="EMBL" id="GEK43056.1"/>
    </source>
</evidence>
<dbReference type="InterPro" id="IPR045864">
    <property type="entry name" value="aa-tRNA-synth_II/BPL/LPL"/>
</dbReference>
<dbReference type="InterPro" id="IPR004408">
    <property type="entry name" value="Biotin_CoA_COase_ligase"/>
</dbReference>
<reference evidence="3 4" key="1">
    <citation type="submission" date="2019-07" db="EMBL/GenBank/DDBJ databases">
        <title>Whole genome shotgun sequence of Acinetobacter johnsonii NBRC 102197.</title>
        <authorList>
            <person name="Hosoyama A."/>
            <person name="Uohara A."/>
            <person name="Ohji S."/>
            <person name="Ichikawa N."/>
        </authorList>
    </citation>
    <scope>NUCLEOTIDE SEQUENCE [LARGE SCALE GENOMIC DNA]</scope>
    <source>
        <strain evidence="3 4">NBRC 102197</strain>
    </source>
</reference>
<dbReference type="PANTHER" id="PTHR12835">
    <property type="entry name" value="BIOTIN PROTEIN LIGASE"/>
    <property type="match status" value="1"/>
</dbReference>
<dbReference type="GO" id="GO:0004077">
    <property type="term" value="F:biotin--[biotin carboxyl-carrier protein] ligase activity"/>
    <property type="evidence" value="ECO:0007669"/>
    <property type="project" value="InterPro"/>
</dbReference>
<dbReference type="Gene3D" id="2.30.30.100">
    <property type="match status" value="1"/>
</dbReference>
<dbReference type="PANTHER" id="PTHR12835:SF5">
    <property type="entry name" value="BIOTIN--PROTEIN LIGASE"/>
    <property type="match status" value="1"/>
</dbReference>
<proteinExistence type="predicted"/>
<name>A0AAV3WBT9_ACIJO</name>
<comment type="caution">
    <text evidence="3">The sequence shown here is derived from an EMBL/GenBank/DDBJ whole genome shotgun (WGS) entry which is preliminary data.</text>
</comment>
<dbReference type="Proteomes" id="UP000321274">
    <property type="component" value="Unassembled WGS sequence"/>
</dbReference>
<dbReference type="AlphaFoldDB" id="A0AAV3WBT9"/>
<sequence>MSPPPTPNSPAAKPAIAPISKYMINSMIIFHFSQIHMDLETRQLQQLLAEAQQLPEVLLLKPVTTSTNDDVREIAQKGIQSVLVCSTRQTQGRGQRQRQWVSPEGNIYLSTLLQTKTPIDGRLALEIALNILQMPSLQGLALQVKWPNDLYSFQGKWGGILVEPLSSHQAIIGVGININQVEDTQLDQATSSLEQQGLAQAERIRLMAELYLAIQQAGLWFTHNSANLASRFNHYAAFMQQPVEFEHMKGLSQGIFLGIQDDGAVQIQTANGVESFYQGRLRPLTPV</sequence>
<dbReference type="GO" id="GO:0005737">
    <property type="term" value="C:cytoplasm"/>
    <property type="evidence" value="ECO:0007669"/>
    <property type="project" value="TreeGrafter"/>
</dbReference>
<evidence type="ECO:0000313" key="4">
    <source>
        <dbReference type="Proteomes" id="UP000321274"/>
    </source>
</evidence>
<keyword evidence="1 3" id="KW-0436">Ligase</keyword>
<dbReference type="SUPFAM" id="SSF55681">
    <property type="entry name" value="Class II aaRS and biotin synthetases"/>
    <property type="match status" value="1"/>
</dbReference>
<dbReference type="EMBL" id="BJUJ01000004">
    <property type="protein sequence ID" value="GEK43056.1"/>
    <property type="molecule type" value="Genomic_DNA"/>
</dbReference>
<protein>
    <submittedName>
        <fullName evidence="3">Biotin--[acetyl-CoA-carboxylase] ligase</fullName>
    </submittedName>
</protein>
<organism evidence="3 4">
    <name type="scientific">Acinetobacter johnsonii</name>
    <dbReference type="NCBI Taxonomy" id="40214"/>
    <lineage>
        <taxon>Bacteria</taxon>
        <taxon>Pseudomonadati</taxon>
        <taxon>Pseudomonadota</taxon>
        <taxon>Gammaproteobacteria</taxon>
        <taxon>Moraxellales</taxon>
        <taxon>Moraxellaceae</taxon>
        <taxon>Acinetobacter</taxon>
    </lineage>
</organism>
<dbReference type="CDD" id="cd16442">
    <property type="entry name" value="BPL"/>
    <property type="match status" value="1"/>
</dbReference>
<dbReference type="Pfam" id="PF03099">
    <property type="entry name" value="BPL_LplA_LipB"/>
    <property type="match status" value="1"/>
</dbReference>
<accession>A0AAV3WBT9</accession>
<evidence type="ECO:0000259" key="2">
    <source>
        <dbReference type="Pfam" id="PF03099"/>
    </source>
</evidence>
<gene>
    <name evidence="3" type="primary">birA</name>
    <name evidence="3" type="ORF">AJO04nite_03140</name>
</gene>